<dbReference type="OrthoDB" id="333551at2759"/>
<keyword evidence="4" id="KW-1185">Reference proteome</keyword>
<comment type="caution">
    <text evidence="3">The sequence shown here is derived from an EMBL/GenBank/DDBJ whole genome shotgun (WGS) entry which is preliminary data.</text>
</comment>
<feature type="compositionally biased region" description="Basic residues" evidence="2">
    <location>
        <begin position="171"/>
        <end position="189"/>
    </location>
</feature>
<dbReference type="PANTHER" id="PTHR15885">
    <property type="entry name" value="COILED-COIL DOMAIN-CONTAINING PROTEIN 174"/>
    <property type="match status" value="1"/>
</dbReference>
<evidence type="ECO:0000313" key="3">
    <source>
        <dbReference type="EMBL" id="KAF6239024.1"/>
    </source>
</evidence>
<gene>
    <name evidence="3" type="ORF">HO173_002896</name>
</gene>
<feature type="region of interest" description="Disordered" evidence="2">
    <location>
        <begin position="1"/>
        <end position="189"/>
    </location>
</feature>
<dbReference type="InterPro" id="IPR025066">
    <property type="entry name" value="CCDC174-like"/>
</dbReference>
<organism evidence="3 4">
    <name type="scientific">Letharia columbiana</name>
    <dbReference type="NCBI Taxonomy" id="112416"/>
    <lineage>
        <taxon>Eukaryota</taxon>
        <taxon>Fungi</taxon>
        <taxon>Dikarya</taxon>
        <taxon>Ascomycota</taxon>
        <taxon>Pezizomycotina</taxon>
        <taxon>Lecanoromycetes</taxon>
        <taxon>OSLEUM clade</taxon>
        <taxon>Lecanoromycetidae</taxon>
        <taxon>Lecanorales</taxon>
        <taxon>Lecanorineae</taxon>
        <taxon>Parmeliaceae</taxon>
        <taxon>Letharia</taxon>
    </lineage>
</organism>
<dbReference type="RefSeq" id="XP_037168320.1">
    <property type="nucleotide sequence ID" value="XM_037304827.1"/>
</dbReference>
<feature type="compositionally biased region" description="Low complexity" evidence="2">
    <location>
        <begin position="1"/>
        <end position="22"/>
    </location>
</feature>
<dbReference type="AlphaFoldDB" id="A0A8H6L844"/>
<feature type="compositionally biased region" description="Acidic residues" evidence="2">
    <location>
        <begin position="124"/>
        <end position="133"/>
    </location>
</feature>
<evidence type="ECO:0000256" key="2">
    <source>
        <dbReference type="SAM" id="MobiDB-lite"/>
    </source>
</evidence>
<evidence type="ECO:0000256" key="1">
    <source>
        <dbReference type="ARBA" id="ARBA00023054"/>
    </source>
</evidence>
<evidence type="ECO:0000313" key="4">
    <source>
        <dbReference type="Proteomes" id="UP000578531"/>
    </source>
</evidence>
<reference evidence="3 4" key="1">
    <citation type="journal article" date="2020" name="Genomics">
        <title>Complete, high-quality genomes from long-read metagenomic sequencing of two wolf lichen thalli reveals enigmatic genome architecture.</title>
        <authorList>
            <person name="McKenzie S.K."/>
            <person name="Walston R.F."/>
            <person name="Allen J.L."/>
        </authorList>
    </citation>
    <scope>NUCLEOTIDE SEQUENCE [LARGE SCALE GENOMIC DNA]</scope>
    <source>
        <strain evidence="3">WasteWater2</strain>
    </source>
</reference>
<protein>
    <submittedName>
        <fullName evidence="3">Uncharacterized protein</fullName>
    </submittedName>
</protein>
<keyword evidence="1" id="KW-0175">Coiled coil</keyword>
<feature type="compositionally biased region" description="Basic and acidic residues" evidence="2">
    <location>
        <begin position="95"/>
        <end position="123"/>
    </location>
</feature>
<dbReference type="EMBL" id="JACCJC010000007">
    <property type="protein sequence ID" value="KAF6239024.1"/>
    <property type="molecule type" value="Genomic_DNA"/>
</dbReference>
<proteinExistence type="predicted"/>
<dbReference type="Proteomes" id="UP000578531">
    <property type="component" value="Unassembled WGS sequence"/>
</dbReference>
<dbReference type="PANTHER" id="PTHR15885:SF1">
    <property type="entry name" value="COILED-COIL DOMAIN-CONTAINING PROTEIN 174"/>
    <property type="match status" value="1"/>
</dbReference>
<dbReference type="GO" id="GO:0005634">
    <property type="term" value="C:nucleus"/>
    <property type="evidence" value="ECO:0007669"/>
    <property type="project" value="TreeGrafter"/>
</dbReference>
<sequence length="189" mass="20243">MTLSSLLALPSTTTTTTTPGRARPSRSKPDIFTAHNKGAKKRALADISGPQSHARTSDAVDAATLHRSKRKMEDKARLYASMKRGDYVPPADGGTNKEENALVDFDRKWAEADEAGEAGRYETESDDGGDSVDDGGGGGGRRWNTKTNSAVSGTAREPRRRGSSAAATPPRTRRKSWAACGRGRRGRRA</sequence>
<accession>A0A8H6L844</accession>
<dbReference type="GeneID" id="59284567"/>
<name>A0A8H6L844_9LECA</name>